<evidence type="ECO:0000256" key="3">
    <source>
        <dbReference type="ARBA" id="ARBA00022723"/>
    </source>
</evidence>
<name>A0A2A2CZE1_9ACTN</name>
<protein>
    <recommendedName>
        <fullName evidence="1">Heme chaperone HemW</fullName>
    </recommendedName>
</protein>
<dbReference type="SMART" id="SM00729">
    <property type="entry name" value="Elp3"/>
    <property type="match status" value="1"/>
</dbReference>
<dbReference type="GO" id="GO:0046872">
    <property type="term" value="F:metal ion binding"/>
    <property type="evidence" value="ECO:0007669"/>
    <property type="project" value="UniProtKB-KW"/>
</dbReference>
<dbReference type="PANTHER" id="PTHR13932:SF5">
    <property type="entry name" value="RADICAL S-ADENOSYL METHIONINE DOMAIN-CONTAINING PROTEIN 1, MITOCHONDRIAL"/>
    <property type="match status" value="1"/>
</dbReference>
<dbReference type="PANTHER" id="PTHR13932">
    <property type="entry name" value="COPROPORPHYRINIGEN III OXIDASE"/>
    <property type="match status" value="1"/>
</dbReference>
<dbReference type="InterPro" id="IPR006638">
    <property type="entry name" value="Elp3/MiaA/NifB-like_rSAM"/>
</dbReference>
<organism evidence="7 8">
    <name type="scientific">Streptomyces albireticuli</name>
    <dbReference type="NCBI Taxonomy" id="1940"/>
    <lineage>
        <taxon>Bacteria</taxon>
        <taxon>Bacillati</taxon>
        <taxon>Actinomycetota</taxon>
        <taxon>Actinomycetes</taxon>
        <taxon>Kitasatosporales</taxon>
        <taxon>Streptomycetaceae</taxon>
        <taxon>Streptomyces</taxon>
    </lineage>
</organism>
<evidence type="ECO:0000256" key="2">
    <source>
        <dbReference type="ARBA" id="ARBA00022691"/>
    </source>
</evidence>
<dbReference type="InterPro" id="IPR013785">
    <property type="entry name" value="Aldolase_TIM"/>
</dbReference>
<sequence>MPAIVLTPDFVNNYLDSHLAERQVNKIQHGFPSPRFWNELSVPLDEIGEDRRRLSETHNESPVFLYIGVPYCIKTDPGKCGYCLFPVEEFQGNAALENYYGYVEREAEMYREQMEGVLLAGAYFGGGTSNLYRPAVYHRIMDMVRRLFPEISDQADLTLEGIPQLFTREKMRAIADSGMNRISMGVQQINERLNSFSGRKQTTKHVIQSLEWARELGLAANVDLIFGWPQQTVDTLLEDLETLVSWDVYDITHYELNVGGPTDFALNRYHELPSTLANLELYRAGRDFLVDHGYEQLSTYNFRRPGDPTTRDFREGYTTRFDHVDSLGLGYAAITFFGNPALPSGRSWSFINHRSLPQYKAAIDNGRFPVERGFRHTPDDWLLMLLFRSLISTDIDRTRYRTALGLDIYEKFATIWDALAERGLAKVTPERIKLVDDGAFYAPMISALVAEERYRELREQAARHRRESRGHAAAAGVTLPVPGVGSGG</sequence>
<proteinExistence type="predicted"/>
<keyword evidence="8" id="KW-1185">Reference proteome</keyword>
<comment type="caution">
    <text evidence="7">The sequence shown here is derived from an EMBL/GenBank/DDBJ whole genome shotgun (WGS) entry which is preliminary data.</text>
</comment>
<accession>A0A2A2CZE1</accession>
<dbReference type="Pfam" id="PF04055">
    <property type="entry name" value="Radical_SAM"/>
    <property type="match status" value="1"/>
</dbReference>
<dbReference type="InterPro" id="IPR058240">
    <property type="entry name" value="rSAM_sf"/>
</dbReference>
<keyword evidence="3" id="KW-0479">Metal-binding</keyword>
<dbReference type="SFLD" id="SFLDG01065">
    <property type="entry name" value="anaerobic_coproporphyrinogen-I"/>
    <property type="match status" value="1"/>
</dbReference>
<evidence type="ECO:0000256" key="5">
    <source>
        <dbReference type="ARBA" id="ARBA00023014"/>
    </source>
</evidence>
<keyword evidence="5" id="KW-0411">Iron-sulfur</keyword>
<dbReference type="GO" id="GO:0051539">
    <property type="term" value="F:4 iron, 4 sulfur cluster binding"/>
    <property type="evidence" value="ECO:0007669"/>
    <property type="project" value="TreeGrafter"/>
</dbReference>
<dbReference type="InterPro" id="IPR007197">
    <property type="entry name" value="rSAM"/>
</dbReference>
<evidence type="ECO:0000259" key="6">
    <source>
        <dbReference type="PROSITE" id="PS51918"/>
    </source>
</evidence>
<dbReference type="Gene3D" id="3.20.20.70">
    <property type="entry name" value="Aldolase class I"/>
    <property type="match status" value="1"/>
</dbReference>
<gene>
    <name evidence="7" type="ORF">CK936_29010</name>
</gene>
<dbReference type="InterPro" id="IPR034505">
    <property type="entry name" value="Coproporphyrinogen-III_oxidase"/>
</dbReference>
<dbReference type="CDD" id="cd01335">
    <property type="entry name" value="Radical_SAM"/>
    <property type="match status" value="1"/>
</dbReference>
<dbReference type="GO" id="GO:0005737">
    <property type="term" value="C:cytoplasm"/>
    <property type="evidence" value="ECO:0007669"/>
    <property type="project" value="TreeGrafter"/>
</dbReference>
<keyword evidence="2" id="KW-0949">S-adenosyl-L-methionine</keyword>
<dbReference type="Proteomes" id="UP000218944">
    <property type="component" value="Unassembled WGS sequence"/>
</dbReference>
<dbReference type="AlphaFoldDB" id="A0A2A2CZE1"/>
<dbReference type="EMBL" id="NSJV01000558">
    <property type="protein sequence ID" value="PAU45553.1"/>
    <property type="molecule type" value="Genomic_DNA"/>
</dbReference>
<evidence type="ECO:0000313" key="7">
    <source>
        <dbReference type="EMBL" id="PAU45553.1"/>
    </source>
</evidence>
<keyword evidence="4" id="KW-0408">Iron</keyword>
<dbReference type="SMR" id="A0A2A2CZE1"/>
<dbReference type="SUPFAM" id="SSF102114">
    <property type="entry name" value="Radical SAM enzymes"/>
    <property type="match status" value="1"/>
</dbReference>
<dbReference type="GO" id="GO:0003824">
    <property type="term" value="F:catalytic activity"/>
    <property type="evidence" value="ECO:0007669"/>
    <property type="project" value="InterPro"/>
</dbReference>
<reference evidence="7 8" key="1">
    <citation type="submission" date="2017-08" db="EMBL/GenBank/DDBJ databases">
        <title>Genome sequence of Streptomyces albireticuli NRRL B-1670.</title>
        <authorList>
            <person name="Graham D.E."/>
            <person name="Mahan K.M."/>
            <person name="Klingeman D.M."/>
            <person name="Hettich R.L."/>
            <person name="Parry R.J."/>
            <person name="Spain J.C."/>
        </authorList>
    </citation>
    <scope>NUCLEOTIDE SEQUENCE [LARGE SCALE GENOMIC DNA]</scope>
    <source>
        <strain evidence="7 8">NRRL B-1670</strain>
    </source>
</reference>
<dbReference type="SFLD" id="SFLDS00029">
    <property type="entry name" value="Radical_SAM"/>
    <property type="match status" value="1"/>
</dbReference>
<feature type="domain" description="Radical SAM core" evidence="6">
    <location>
        <begin position="57"/>
        <end position="295"/>
    </location>
</feature>
<dbReference type="PROSITE" id="PS51918">
    <property type="entry name" value="RADICAL_SAM"/>
    <property type="match status" value="1"/>
</dbReference>
<evidence type="ECO:0000256" key="4">
    <source>
        <dbReference type="ARBA" id="ARBA00023004"/>
    </source>
</evidence>
<dbReference type="RefSeq" id="WP_095583910.1">
    <property type="nucleotide sequence ID" value="NZ_NSJV01000558.1"/>
</dbReference>
<dbReference type="GO" id="GO:0006779">
    <property type="term" value="P:porphyrin-containing compound biosynthetic process"/>
    <property type="evidence" value="ECO:0007669"/>
    <property type="project" value="TreeGrafter"/>
</dbReference>
<evidence type="ECO:0000256" key="1">
    <source>
        <dbReference type="ARBA" id="ARBA00017228"/>
    </source>
</evidence>
<evidence type="ECO:0000313" key="8">
    <source>
        <dbReference type="Proteomes" id="UP000218944"/>
    </source>
</evidence>